<dbReference type="SUPFAM" id="SSF52540">
    <property type="entry name" value="P-loop containing nucleoside triphosphate hydrolases"/>
    <property type="match status" value="1"/>
</dbReference>
<dbReference type="Pfam" id="PF00004">
    <property type="entry name" value="AAA"/>
    <property type="match status" value="1"/>
</dbReference>
<dbReference type="InterPro" id="IPR027417">
    <property type="entry name" value="P-loop_NTPase"/>
</dbReference>
<dbReference type="InterPro" id="IPR003959">
    <property type="entry name" value="ATPase_AAA_core"/>
</dbReference>
<comment type="caution">
    <text evidence="2">The sequence shown here is derived from an EMBL/GenBank/DDBJ whole genome shotgun (WGS) entry which is preliminary data.</text>
</comment>
<evidence type="ECO:0000313" key="2">
    <source>
        <dbReference type="EMBL" id="MBB4615784.1"/>
    </source>
</evidence>
<dbReference type="InterPro" id="IPR050168">
    <property type="entry name" value="AAA_ATPase_domain"/>
</dbReference>
<dbReference type="PANTHER" id="PTHR23077">
    <property type="entry name" value="AAA-FAMILY ATPASE"/>
    <property type="match status" value="1"/>
</dbReference>
<feature type="domain" description="AAA+ ATPase" evidence="1">
    <location>
        <begin position="503"/>
        <end position="643"/>
    </location>
</feature>
<sequence length="783" mass="88005">MVIETLEDYLVGDYHQDVDDISQLEETLERTANIFILAQHQKGAWPYLYRQSEGNTADDRVSHGTQAMIAVALARIGSRGRLASGRPARLKLAAKDDIRASLKLGISRLVGDLSGKLKSRSFGVNDPVTLSHFADLLDAMAKVDDPSFSEIDHKINEAIQELWAVATFDPRSAVVEKEDEKALLRALPSVRPLYDGEDPASDPGRKPDRLMNAFVPLRIARSVIALSKLQNKERPENFDSHYRRFFESSLHEQLSYSDIPDSRFDPAELIFCLEGLILIAPNAVDDRLFDRVLDVLEAKQDESAHWRPSRPIYATHQGMTMLPVSVEGAVSLMRSIAIKDCGKDFQPLSVRTIPMARRFWKWLQARAVRFDATFSNVAVGEQAVREAAGIKSKFKGESRQVAGWHSEHVNDPELVHLWDTSQVAEFMLAYRELLHRAIAGRTLQLSGLKINRPARERLGDAVQKWEEIVSAFEPRIGADDEKQVYRKIGTSFLQPWAADEEEKASSMLLYGPPGTGKSTVGENLADALGMRMITVTVSDFLGRGGAYVEARAKAIFQTLEAQFDTIILFDEIDTFLLDRDSARYDKQDTLFQFLTPGMLTKINDLHKLGRSIFIIATNYANRIDPAIQRKGRIDQHYLLALPDRERRKAILKTEMGLKDDAALPEELLRQTVFYGYSDIKAAVHDAGGKSATTDDVASEVAKPERSPSTVGSYLKRVGKESDDTFDWTDFPDDEFAGLVELWEEVDGKDTLQAMVKKYESHTPITKCESFLVDLRRRMEQPGD</sequence>
<dbReference type="SMART" id="SM00382">
    <property type="entry name" value="AAA"/>
    <property type="match status" value="1"/>
</dbReference>
<proteinExistence type="predicted"/>
<dbReference type="RefSeq" id="WP_144907934.1">
    <property type="nucleotide sequence ID" value="NZ_JACHOA010000012.1"/>
</dbReference>
<dbReference type="Proteomes" id="UP000538566">
    <property type="component" value="Unassembled WGS sequence"/>
</dbReference>
<dbReference type="Gene3D" id="1.10.8.60">
    <property type="match status" value="1"/>
</dbReference>
<evidence type="ECO:0000313" key="3">
    <source>
        <dbReference type="Proteomes" id="UP000538566"/>
    </source>
</evidence>
<dbReference type="CDD" id="cd19481">
    <property type="entry name" value="RecA-like_protease"/>
    <property type="match status" value="1"/>
</dbReference>
<protein>
    <submittedName>
        <fullName evidence="2">MoxR-like ATPase</fullName>
    </submittedName>
</protein>
<evidence type="ECO:0000259" key="1">
    <source>
        <dbReference type="SMART" id="SM00382"/>
    </source>
</evidence>
<dbReference type="GO" id="GO:0016887">
    <property type="term" value="F:ATP hydrolysis activity"/>
    <property type="evidence" value="ECO:0007669"/>
    <property type="project" value="InterPro"/>
</dbReference>
<accession>A0A7W7EW71</accession>
<dbReference type="EMBL" id="JACHOA010000012">
    <property type="protein sequence ID" value="MBB4615784.1"/>
    <property type="molecule type" value="Genomic_DNA"/>
</dbReference>
<reference evidence="2 3" key="1">
    <citation type="submission" date="2020-08" db="EMBL/GenBank/DDBJ databases">
        <title>Genomic Encyclopedia of Type Strains, Phase IV (KMG-IV): sequencing the most valuable type-strain genomes for metagenomic binning, comparative biology and taxonomic classification.</title>
        <authorList>
            <person name="Goeker M."/>
        </authorList>
    </citation>
    <scope>NUCLEOTIDE SEQUENCE [LARGE SCALE GENOMIC DNA]</scope>
    <source>
        <strain evidence="2 3">DSM 17507</strain>
    </source>
</reference>
<organism evidence="2 3">
    <name type="scientific">Novosphingobium taihuense</name>
    <dbReference type="NCBI Taxonomy" id="260085"/>
    <lineage>
        <taxon>Bacteria</taxon>
        <taxon>Pseudomonadati</taxon>
        <taxon>Pseudomonadota</taxon>
        <taxon>Alphaproteobacteria</taxon>
        <taxon>Sphingomonadales</taxon>
        <taxon>Sphingomonadaceae</taxon>
        <taxon>Novosphingobium</taxon>
    </lineage>
</organism>
<dbReference type="Gene3D" id="3.40.50.300">
    <property type="entry name" value="P-loop containing nucleotide triphosphate hydrolases"/>
    <property type="match status" value="1"/>
</dbReference>
<keyword evidence="3" id="KW-1185">Reference proteome</keyword>
<dbReference type="OrthoDB" id="5297432at2"/>
<dbReference type="InterPro" id="IPR003593">
    <property type="entry name" value="AAA+_ATPase"/>
</dbReference>
<gene>
    <name evidence="2" type="ORF">GGR37_004088</name>
</gene>
<dbReference type="GO" id="GO:0005524">
    <property type="term" value="F:ATP binding"/>
    <property type="evidence" value="ECO:0007669"/>
    <property type="project" value="InterPro"/>
</dbReference>
<dbReference type="AlphaFoldDB" id="A0A7W7EW71"/>
<name>A0A7W7EW71_9SPHN</name>